<dbReference type="PANTHER" id="PTHR11748">
    <property type="entry name" value="D-LACTATE DEHYDROGENASE"/>
    <property type="match status" value="1"/>
</dbReference>
<dbReference type="Gene3D" id="3.30.465.10">
    <property type="match status" value="1"/>
</dbReference>
<dbReference type="Proteomes" id="UP000288096">
    <property type="component" value="Unassembled WGS sequence"/>
</dbReference>
<dbReference type="NCBIfam" id="NF008369">
    <property type="entry name" value="PRK11168.1"/>
    <property type="match status" value="1"/>
</dbReference>
<dbReference type="Pfam" id="PF01565">
    <property type="entry name" value="FAD_binding_4"/>
    <property type="match status" value="1"/>
</dbReference>
<dbReference type="InterPro" id="IPR004017">
    <property type="entry name" value="Cys_rich_dom"/>
</dbReference>
<dbReference type="GO" id="GO:1903457">
    <property type="term" value="P:lactate catabolic process"/>
    <property type="evidence" value="ECO:0007669"/>
    <property type="project" value="TreeGrafter"/>
</dbReference>
<dbReference type="InterPro" id="IPR009051">
    <property type="entry name" value="Helical_ferredxn"/>
</dbReference>
<sequence length="941" mass="104093">MRRNKNISFGKLQDELEGELFTDELRRYMLSTDGSIFRKMPVCVVCPRSSRDVAATVRFAGEHALSVHSRGAGSGLCGSAIGEGIVLDFSKYMNRLIALDTDNKTFTCEPGFRFGELEKALGGRGLFFPPDPSSGEYATFGGMYGTNASGAHSVRYGNVADYILDAEVVFASGTIAMLSEIRENRHLPDNLNALSQMYTDHADTIEQEAYPATRFNTAGYNLRGLVRDGKPDLRCLFAGSEGTLGVVTRLTFRLIDKPAHDSLVVAFMDDIVSSAKAVQKILPMNPSGIEIMDKSLLRLAKSHDESLRDAIPDGVDNVLLIEFDASDAAECMGKAAEVRELLRAGGYSANVHMAVSASEKAAFWAVRKAAVPILYKLKGDRKILALIEDAAVPTDRLVTYFEGIYEILNRHQVEFVTYGHIAKGLLHTRPLLNLKDAHDVDLLRAIADDLFELVRGLDGSVSGEHGDGRLRSAYIRPRFREIYDLFLQTKTLLDPDRIFNPEIITHHDPDQMKKNLRFGPAYENRGLPSPALNWPEGLTREIEKCHGCSKCTTVTTATRMCPVYKATRDETAAPKAKANILRALISGAIEEKNLYAAAFQQVIDQCVNCGSCARECPSNVNIPKMAMEARAQYVKKFGPSPTQRLVTGAELAGRLTHKFSGRLRPVMNHPLVRKAGACVTGISAERETITFAAKPLNRRVPAKAGNGDIRVLYFAGCYASYIEPAIGQALVRVLRHMGMTVYTPPQHCCGLPMLSKGMTGEARRKMMQNFEKWGELLNKVDYITVSCSSCGYALMNDWAYLTNDERVRTVSRKTVHITKLIGDYSDRLRLKPGSGRLAYHAPCHLRIQPHGDSSLKLLSRLEGVNVNDLKDNCCGMIGSWGMLEKNYDLSRRIASEMIRKLDRSDASVGVTDCPTCRMQMQHFSDKPIRHPVEIVADCLAE</sequence>
<evidence type="ECO:0000256" key="5">
    <source>
        <dbReference type="ARBA" id="ARBA00022827"/>
    </source>
</evidence>
<dbReference type="InterPro" id="IPR006094">
    <property type="entry name" value="Oxid_FAD_bind_N"/>
</dbReference>
<reference evidence="14" key="1">
    <citation type="submission" date="2017-11" db="EMBL/GenBank/DDBJ databases">
        <authorList>
            <person name="Watanabe M."/>
            <person name="Kojima H."/>
        </authorList>
    </citation>
    <scope>NUCLEOTIDE SEQUENCE [LARGE SCALE GENOMIC DNA]</scope>
    <source>
        <strain evidence="14">Tokyo 01</strain>
    </source>
</reference>
<dbReference type="Pfam" id="PF02913">
    <property type="entry name" value="FAD-oxidase_C"/>
    <property type="match status" value="1"/>
</dbReference>
<comment type="similarity">
    <text evidence="2">Belongs to the FAD-binding oxidoreductase/transferase type 4 family.</text>
</comment>
<accession>A0A401FXH0</accession>
<evidence type="ECO:0000256" key="8">
    <source>
        <dbReference type="ARBA" id="ARBA00023004"/>
    </source>
</evidence>
<dbReference type="SUPFAM" id="SSF46548">
    <property type="entry name" value="alpha-helical ferredoxin"/>
    <property type="match status" value="1"/>
</dbReference>
<evidence type="ECO:0000256" key="1">
    <source>
        <dbReference type="ARBA" id="ARBA00001974"/>
    </source>
</evidence>
<evidence type="ECO:0000256" key="3">
    <source>
        <dbReference type="ARBA" id="ARBA00022630"/>
    </source>
</evidence>
<evidence type="ECO:0000313" key="14">
    <source>
        <dbReference type="Proteomes" id="UP000288096"/>
    </source>
</evidence>
<dbReference type="GO" id="GO:0008720">
    <property type="term" value="F:D-lactate dehydrogenase (NAD+) activity"/>
    <property type="evidence" value="ECO:0007669"/>
    <property type="project" value="TreeGrafter"/>
</dbReference>
<feature type="domain" description="4Fe-4S ferredoxin-type" evidence="11">
    <location>
        <begin position="599"/>
        <end position="626"/>
    </location>
</feature>
<feature type="domain" description="FAD-binding PCMH-type" evidence="12">
    <location>
        <begin position="37"/>
        <end position="257"/>
    </location>
</feature>
<keyword evidence="3" id="KW-0285">Flavoprotein</keyword>
<dbReference type="OrthoDB" id="9811557at2"/>
<dbReference type="InterPro" id="IPR017896">
    <property type="entry name" value="4Fe4S_Fe-S-bd"/>
</dbReference>
<reference evidence="14" key="2">
    <citation type="submission" date="2019-01" db="EMBL/GenBank/DDBJ databases">
        <title>Genome sequence of Desulfonema ishimotonii strain Tokyo 01.</title>
        <authorList>
            <person name="Fukui M."/>
        </authorList>
    </citation>
    <scope>NUCLEOTIDE SEQUENCE [LARGE SCALE GENOMIC DNA]</scope>
    <source>
        <strain evidence="14">Tokyo 01</strain>
    </source>
</reference>
<dbReference type="InterPro" id="IPR004113">
    <property type="entry name" value="FAD-bd_oxidored_4_C"/>
</dbReference>
<evidence type="ECO:0000259" key="12">
    <source>
        <dbReference type="PROSITE" id="PS51387"/>
    </source>
</evidence>
<dbReference type="GO" id="GO:0004458">
    <property type="term" value="F:D-lactate dehydrogenase (cytochrome) activity"/>
    <property type="evidence" value="ECO:0007669"/>
    <property type="project" value="UniProtKB-EC"/>
</dbReference>
<keyword evidence="6" id="KW-0809">Transit peptide</keyword>
<evidence type="ECO:0000259" key="11">
    <source>
        <dbReference type="PROSITE" id="PS51379"/>
    </source>
</evidence>
<dbReference type="Gene3D" id="3.30.70.2740">
    <property type="match status" value="1"/>
</dbReference>
<dbReference type="InterPro" id="IPR036318">
    <property type="entry name" value="FAD-bd_PCMH-like_sf"/>
</dbReference>
<dbReference type="SUPFAM" id="SSF56176">
    <property type="entry name" value="FAD-binding/transporter-associated domain-like"/>
    <property type="match status" value="1"/>
</dbReference>
<evidence type="ECO:0000313" key="13">
    <source>
        <dbReference type="EMBL" id="GBC61623.1"/>
    </source>
</evidence>
<keyword evidence="5" id="KW-0274">FAD</keyword>
<evidence type="ECO:0000256" key="10">
    <source>
        <dbReference type="ARBA" id="ARBA00038897"/>
    </source>
</evidence>
<protein>
    <recommendedName>
        <fullName evidence="10">D-lactate dehydrogenase (cytochrome)</fullName>
        <ecNumber evidence="10">1.1.2.4</ecNumber>
    </recommendedName>
</protein>
<dbReference type="EMBL" id="BEXT01000001">
    <property type="protein sequence ID" value="GBC61623.1"/>
    <property type="molecule type" value="Genomic_DNA"/>
</dbReference>
<keyword evidence="4" id="KW-0479">Metal-binding</keyword>
<dbReference type="PROSITE" id="PS51387">
    <property type="entry name" value="FAD_PCMH"/>
    <property type="match status" value="1"/>
</dbReference>
<dbReference type="Pfam" id="PF13183">
    <property type="entry name" value="Fer4_8"/>
    <property type="match status" value="1"/>
</dbReference>
<evidence type="ECO:0000256" key="4">
    <source>
        <dbReference type="ARBA" id="ARBA00022723"/>
    </source>
</evidence>
<name>A0A401FXH0_9BACT</name>
<evidence type="ECO:0000256" key="6">
    <source>
        <dbReference type="ARBA" id="ARBA00022946"/>
    </source>
</evidence>
<comment type="caution">
    <text evidence="13">The sequence shown here is derived from an EMBL/GenBank/DDBJ whole genome shotgun (WGS) entry which is preliminary data.</text>
</comment>
<dbReference type="InterPro" id="IPR017900">
    <property type="entry name" value="4Fe4S_Fe_S_CS"/>
</dbReference>
<dbReference type="GO" id="GO:0051536">
    <property type="term" value="F:iron-sulfur cluster binding"/>
    <property type="evidence" value="ECO:0007669"/>
    <property type="project" value="UniProtKB-KW"/>
</dbReference>
<organism evidence="13 14">
    <name type="scientific">Desulfonema ishimotonii</name>
    <dbReference type="NCBI Taxonomy" id="45657"/>
    <lineage>
        <taxon>Bacteria</taxon>
        <taxon>Pseudomonadati</taxon>
        <taxon>Thermodesulfobacteriota</taxon>
        <taxon>Desulfobacteria</taxon>
        <taxon>Desulfobacterales</taxon>
        <taxon>Desulfococcaceae</taxon>
        <taxon>Desulfonema</taxon>
    </lineage>
</organism>
<keyword evidence="14" id="KW-1185">Reference proteome</keyword>
<evidence type="ECO:0000256" key="2">
    <source>
        <dbReference type="ARBA" id="ARBA00008000"/>
    </source>
</evidence>
<dbReference type="Gene3D" id="3.30.43.10">
    <property type="entry name" value="Uridine Diphospho-n-acetylenolpyruvylglucosamine Reductase, domain 2"/>
    <property type="match status" value="1"/>
</dbReference>
<dbReference type="InterPro" id="IPR016166">
    <property type="entry name" value="FAD-bd_PCMH"/>
</dbReference>
<dbReference type="SUPFAM" id="SSF55103">
    <property type="entry name" value="FAD-linked oxidases, C-terminal domain"/>
    <property type="match status" value="1"/>
</dbReference>
<evidence type="ECO:0000256" key="7">
    <source>
        <dbReference type="ARBA" id="ARBA00023002"/>
    </source>
</evidence>
<dbReference type="Pfam" id="PF02754">
    <property type="entry name" value="CCG"/>
    <property type="match status" value="2"/>
</dbReference>
<dbReference type="RefSeq" id="WP_124328889.1">
    <property type="nucleotide sequence ID" value="NZ_BEXT01000001.1"/>
</dbReference>
<dbReference type="PROSITE" id="PS00198">
    <property type="entry name" value="4FE4S_FER_1"/>
    <property type="match status" value="1"/>
</dbReference>
<comment type="cofactor">
    <cofactor evidence="1">
        <name>FAD</name>
        <dbReference type="ChEBI" id="CHEBI:57692"/>
    </cofactor>
</comment>
<evidence type="ECO:0000256" key="9">
    <source>
        <dbReference type="ARBA" id="ARBA00023014"/>
    </source>
</evidence>
<dbReference type="InterPro" id="IPR016167">
    <property type="entry name" value="FAD-bd_PCMH_sub1"/>
</dbReference>
<gene>
    <name evidence="13" type="ORF">DENIS_2585</name>
</gene>
<dbReference type="PROSITE" id="PS51379">
    <property type="entry name" value="4FE4S_FER_2"/>
    <property type="match status" value="1"/>
</dbReference>
<dbReference type="EC" id="1.1.2.4" evidence="10"/>
<dbReference type="InterPro" id="IPR016169">
    <property type="entry name" value="FAD-bd_PCMH_sub2"/>
</dbReference>
<dbReference type="GO" id="GO:0046872">
    <property type="term" value="F:metal ion binding"/>
    <property type="evidence" value="ECO:0007669"/>
    <property type="project" value="UniProtKB-KW"/>
</dbReference>
<dbReference type="InterPro" id="IPR016164">
    <property type="entry name" value="FAD-linked_Oxase-like_C"/>
</dbReference>
<keyword evidence="8" id="KW-0408">Iron</keyword>
<dbReference type="Gene3D" id="1.10.1060.10">
    <property type="entry name" value="Alpha-helical ferredoxin"/>
    <property type="match status" value="1"/>
</dbReference>
<proteinExistence type="inferred from homology"/>
<dbReference type="Gene3D" id="3.30.70.2190">
    <property type="match status" value="1"/>
</dbReference>
<dbReference type="PANTHER" id="PTHR11748:SF111">
    <property type="entry name" value="D-LACTATE DEHYDROGENASE, MITOCHONDRIAL-RELATED"/>
    <property type="match status" value="1"/>
</dbReference>
<keyword evidence="9" id="KW-0411">Iron-sulfur</keyword>
<dbReference type="AlphaFoldDB" id="A0A401FXH0"/>
<keyword evidence="7" id="KW-0560">Oxidoreductase</keyword>
<dbReference type="GO" id="GO:0071949">
    <property type="term" value="F:FAD binding"/>
    <property type="evidence" value="ECO:0007669"/>
    <property type="project" value="InterPro"/>
</dbReference>